<protein>
    <submittedName>
        <fullName evidence="1">Uncharacterized protein</fullName>
    </submittedName>
</protein>
<evidence type="ECO:0000313" key="1">
    <source>
        <dbReference type="EMBL" id="EDP15494.1"/>
    </source>
</evidence>
<sequence length="35" mass="3765">MGSGLKAGGERSGGGGFFVVSRPFWFWGKKIDAQF</sequence>
<reference evidence="1 2" key="1">
    <citation type="submission" date="2007-08" db="EMBL/GenBank/DDBJ databases">
        <authorList>
            <person name="Fulton L."/>
            <person name="Clifton S."/>
            <person name="Fulton B."/>
            <person name="Xu J."/>
            <person name="Minx P."/>
            <person name="Pepin K.H."/>
            <person name="Johnson M."/>
            <person name="Thiruvilangam P."/>
            <person name="Bhonagiri V."/>
            <person name="Nash W.E."/>
            <person name="Mardis E.R."/>
            <person name="Wilson R.K."/>
        </authorList>
    </citation>
    <scope>NUCLEOTIDE SEQUENCE [LARGE SCALE GENOMIC DNA]</scope>
    <source>
        <strain evidence="2">ATCC BAA-613 / DSM 15670 / CCUG 46953 / JCM 12243 / WAL 16351</strain>
    </source>
</reference>
<dbReference type="HOGENOM" id="CLU_3364174_0_0_9"/>
<organism evidence="1 2">
    <name type="scientific">Enterocloster bolteae (strain ATCC BAA-613 / DSM 15670 / CCUG 46953 / JCM 12243 / WAL 16351)</name>
    <name type="common">Clostridium bolteae</name>
    <dbReference type="NCBI Taxonomy" id="411902"/>
    <lineage>
        <taxon>Bacteria</taxon>
        <taxon>Bacillati</taxon>
        <taxon>Bacillota</taxon>
        <taxon>Clostridia</taxon>
        <taxon>Lachnospirales</taxon>
        <taxon>Lachnospiraceae</taxon>
        <taxon>Enterocloster</taxon>
    </lineage>
</organism>
<name>A8RV56_ENTBW</name>
<dbReference type="AlphaFoldDB" id="A8RV56"/>
<dbReference type="PaxDb" id="411902-CLOBOL_04416"/>
<evidence type="ECO:0000313" key="2">
    <source>
        <dbReference type="Proteomes" id="UP000005396"/>
    </source>
</evidence>
<proteinExistence type="predicted"/>
<gene>
    <name evidence="1" type="ORF">CLOBOL_04416</name>
</gene>
<reference evidence="1 2" key="2">
    <citation type="submission" date="2007-09" db="EMBL/GenBank/DDBJ databases">
        <title>Draft genome sequence of Clostridium bolteae (ATCC BAA-613).</title>
        <authorList>
            <person name="Sudarsanam P."/>
            <person name="Ley R."/>
            <person name="Guruge J."/>
            <person name="Turnbaugh P.J."/>
            <person name="Mahowald M."/>
            <person name="Liep D."/>
            <person name="Gordon J."/>
        </authorList>
    </citation>
    <scope>NUCLEOTIDE SEQUENCE [LARGE SCALE GENOMIC DNA]</scope>
    <source>
        <strain evidence="2">ATCC BAA-613 / DSM 15670 / CCUG 46953 / JCM 12243 / WAL 16351</strain>
    </source>
</reference>
<dbReference type="Proteomes" id="UP000005396">
    <property type="component" value="Unassembled WGS sequence"/>
</dbReference>
<comment type="caution">
    <text evidence="1">The sequence shown here is derived from an EMBL/GenBank/DDBJ whole genome shotgun (WGS) entry which is preliminary data.</text>
</comment>
<dbReference type="EMBL" id="ABCC02000034">
    <property type="protein sequence ID" value="EDP15494.1"/>
    <property type="molecule type" value="Genomic_DNA"/>
</dbReference>
<accession>A8RV56</accession>